<dbReference type="RefSeq" id="XP_008867312.1">
    <property type="nucleotide sequence ID" value="XM_008869090.1"/>
</dbReference>
<proteinExistence type="predicted"/>
<dbReference type="GeneID" id="20081699"/>
<feature type="region of interest" description="Disordered" evidence="1">
    <location>
        <begin position="110"/>
        <end position="129"/>
    </location>
</feature>
<evidence type="ECO:0000313" key="2">
    <source>
        <dbReference type="EMBL" id="ETW04356.1"/>
    </source>
</evidence>
<evidence type="ECO:0000256" key="1">
    <source>
        <dbReference type="SAM" id="MobiDB-lite"/>
    </source>
</evidence>
<gene>
    <name evidence="2" type="ORF">H310_04649</name>
</gene>
<organism evidence="2">
    <name type="scientific">Aphanomyces invadans</name>
    <dbReference type="NCBI Taxonomy" id="157072"/>
    <lineage>
        <taxon>Eukaryota</taxon>
        <taxon>Sar</taxon>
        <taxon>Stramenopiles</taxon>
        <taxon>Oomycota</taxon>
        <taxon>Saprolegniomycetes</taxon>
        <taxon>Saprolegniales</taxon>
        <taxon>Verrucalvaceae</taxon>
        <taxon>Aphanomyces</taxon>
    </lineage>
</organism>
<dbReference type="AlphaFoldDB" id="A0A024UD82"/>
<sequence length="134" mass="14954">MASLRIRSAKVRPGNTCGLTTRQPSLHSTCFLSPNRTISPWLYKFQSADDDATNALSANGFHACCADVWSLRNPNVLASLRRSHEFSPSTHSSPYRKKSMTWANAFGSRSKKYAPTTGHQPLARPDRANYRLVE</sequence>
<dbReference type="EMBL" id="KI913958">
    <property type="protein sequence ID" value="ETW04356.1"/>
    <property type="molecule type" value="Genomic_DNA"/>
</dbReference>
<reference evidence="2" key="1">
    <citation type="submission" date="2013-12" db="EMBL/GenBank/DDBJ databases">
        <title>The Genome Sequence of Aphanomyces invadans NJM9701.</title>
        <authorList>
            <consortium name="The Broad Institute Genomics Platform"/>
            <person name="Russ C."/>
            <person name="Tyler B."/>
            <person name="van West P."/>
            <person name="Dieguez-Uribeondo J."/>
            <person name="Young S.K."/>
            <person name="Zeng Q."/>
            <person name="Gargeya S."/>
            <person name="Fitzgerald M."/>
            <person name="Abouelleil A."/>
            <person name="Alvarado L."/>
            <person name="Chapman S.B."/>
            <person name="Gainer-Dewar J."/>
            <person name="Goldberg J."/>
            <person name="Griggs A."/>
            <person name="Gujja S."/>
            <person name="Hansen M."/>
            <person name="Howarth C."/>
            <person name="Imamovic A."/>
            <person name="Ireland A."/>
            <person name="Larimer J."/>
            <person name="McCowan C."/>
            <person name="Murphy C."/>
            <person name="Pearson M."/>
            <person name="Poon T.W."/>
            <person name="Priest M."/>
            <person name="Roberts A."/>
            <person name="Saif S."/>
            <person name="Shea T."/>
            <person name="Sykes S."/>
            <person name="Wortman J."/>
            <person name="Nusbaum C."/>
            <person name="Birren B."/>
        </authorList>
    </citation>
    <scope>NUCLEOTIDE SEQUENCE [LARGE SCALE GENOMIC DNA]</scope>
    <source>
        <strain evidence="2">NJM9701</strain>
    </source>
</reference>
<name>A0A024UD82_9STRA</name>
<dbReference type="VEuPathDB" id="FungiDB:H310_04649"/>
<protein>
    <submittedName>
        <fullName evidence="2">Uncharacterized protein</fullName>
    </submittedName>
</protein>
<accession>A0A024UD82</accession>